<dbReference type="AlphaFoldDB" id="A0A9W6SB36"/>
<sequence>MAGRDDRTTPASLRRELELVEAESAQLRESAAGLRRQIGERWFGPTDEAERAALITAAEEQEALVDSLEARREQLRKRVETAE</sequence>
<dbReference type="EMBL" id="BSTK01000021">
    <property type="protein sequence ID" value="GLY91691.1"/>
    <property type="molecule type" value="Genomic_DNA"/>
</dbReference>
<reference evidence="2" key="1">
    <citation type="submission" date="2023-03" db="EMBL/GenBank/DDBJ databases">
        <title>Actinoallomurus iriomotensis NBRC 103684.</title>
        <authorList>
            <person name="Ichikawa N."/>
            <person name="Sato H."/>
            <person name="Tonouchi N."/>
        </authorList>
    </citation>
    <scope>NUCLEOTIDE SEQUENCE</scope>
    <source>
        <strain evidence="2">NBRC 103684</strain>
    </source>
</reference>
<organism evidence="2 3">
    <name type="scientific">Actinoallomurus iriomotensis</name>
    <dbReference type="NCBI Taxonomy" id="478107"/>
    <lineage>
        <taxon>Bacteria</taxon>
        <taxon>Bacillati</taxon>
        <taxon>Actinomycetota</taxon>
        <taxon>Actinomycetes</taxon>
        <taxon>Streptosporangiales</taxon>
        <taxon>Thermomonosporaceae</taxon>
        <taxon>Actinoallomurus</taxon>
    </lineage>
</organism>
<comment type="caution">
    <text evidence="2">The sequence shown here is derived from an EMBL/GenBank/DDBJ whole genome shotgun (WGS) entry which is preliminary data.</text>
</comment>
<protein>
    <submittedName>
        <fullName evidence="2">Uncharacterized protein</fullName>
    </submittedName>
</protein>
<gene>
    <name evidence="2" type="ORF">Airi02_096190</name>
</gene>
<accession>A0A9W6SB36</accession>
<keyword evidence="3" id="KW-1185">Reference proteome</keyword>
<feature type="coiled-coil region" evidence="1">
    <location>
        <begin position="17"/>
        <end position="78"/>
    </location>
</feature>
<dbReference type="Proteomes" id="UP001165074">
    <property type="component" value="Unassembled WGS sequence"/>
</dbReference>
<dbReference type="RefSeq" id="WP_285583437.1">
    <property type="nucleotide sequence ID" value="NZ_BSTK01000021.1"/>
</dbReference>
<keyword evidence="1" id="KW-0175">Coiled coil</keyword>
<name>A0A9W6SB36_9ACTN</name>
<evidence type="ECO:0000313" key="3">
    <source>
        <dbReference type="Proteomes" id="UP001165074"/>
    </source>
</evidence>
<proteinExistence type="predicted"/>
<evidence type="ECO:0000256" key="1">
    <source>
        <dbReference type="SAM" id="Coils"/>
    </source>
</evidence>
<evidence type="ECO:0000313" key="2">
    <source>
        <dbReference type="EMBL" id="GLY91691.1"/>
    </source>
</evidence>